<keyword evidence="2" id="KW-1185">Reference proteome</keyword>
<protein>
    <submittedName>
        <fullName evidence="1">Uncharacterized protein</fullName>
    </submittedName>
</protein>
<comment type="caution">
    <text evidence="1">The sequence shown here is derived from an EMBL/GenBank/DDBJ whole genome shotgun (WGS) entry which is preliminary data.</text>
</comment>
<dbReference type="RefSeq" id="XP_035318276.1">
    <property type="nucleotide sequence ID" value="XM_035466507.1"/>
</dbReference>
<name>A0A9P4YRD0_9HYPO</name>
<proteinExistence type="predicted"/>
<evidence type="ECO:0000313" key="2">
    <source>
        <dbReference type="Proteomes" id="UP000749293"/>
    </source>
</evidence>
<reference evidence="1" key="1">
    <citation type="submission" date="2020-03" db="EMBL/GenBank/DDBJ databases">
        <title>Site-based positive gene gene selection in Geosmithia morbida across the United States reveals a broad range of putative effectors and factors for local host and environmental adapation.</title>
        <authorList>
            <person name="Onufrak A."/>
            <person name="Murdoch R.W."/>
            <person name="Gazis R."/>
            <person name="Huff M."/>
            <person name="Staton M."/>
            <person name="Klingeman W."/>
            <person name="Hadziabdic D."/>
        </authorList>
    </citation>
    <scope>NUCLEOTIDE SEQUENCE</scope>
    <source>
        <strain evidence="1">1262</strain>
    </source>
</reference>
<dbReference type="EMBL" id="JAANYQ010000022">
    <property type="protein sequence ID" value="KAF4119624.1"/>
    <property type="molecule type" value="Genomic_DNA"/>
</dbReference>
<accession>A0A9P4YRD0</accession>
<dbReference type="AlphaFoldDB" id="A0A9P4YRD0"/>
<evidence type="ECO:0000313" key="1">
    <source>
        <dbReference type="EMBL" id="KAF4119624.1"/>
    </source>
</evidence>
<sequence length="31" mass="3370">MTADETVALNSGGSRCRVSREQYQHGGSCRL</sequence>
<dbReference type="GeneID" id="55970761"/>
<dbReference type="Proteomes" id="UP000749293">
    <property type="component" value="Unassembled WGS sequence"/>
</dbReference>
<gene>
    <name evidence="1" type="ORF">GMORB2_4533</name>
</gene>
<organism evidence="1 2">
    <name type="scientific">Geosmithia morbida</name>
    <dbReference type="NCBI Taxonomy" id="1094350"/>
    <lineage>
        <taxon>Eukaryota</taxon>
        <taxon>Fungi</taxon>
        <taxon>Dikarya</taxon>
        <taxon>Ascomycota</taxon>
        <taxon>Pezizomycotina</taxon>
        <taxon>Sordariomycetes</taxon>
        <taxon>Hypocreomycetidae</taxon>
        <taxon>Hypocreales</taxon>
        <taxon>Bionectriaceae</taxon>
        <taxon>Geosmithia</taxon>
    </lineage>
</organism>